<name>A0A6B2JU13_FRATU</name>
<organism evidence="1">
    <name type="scientific">Francisella tularensis subsp. holarctica</name>
    <dbReference type="NCBI Taxonomy" id="119857"/>
    <lineage>
        <taxon>Bacteria</taxon>
        <taxon>Pseudomonadati</taxon>
        <taxon>Pseudomonadota</taxon>
        <taxon>Gammaproteobacteria</taxon>
        <taxon>Thiotrichales</taxon>
        <taxon>Francisellaceae</taxon>
        <taxon>Francisella</taxon>
    </lineage>
</organism>
<dbReference type="RefSeq" id="WP_003023526.1">
    <property type="nucleotide sequence ID" value="NZ_AP023459.1"/>
</dbReference>
<evidence type="ECO:0000313" key="2">
    <source>
        <dbReference type="EMBL" id="NDS68694.1"/>
    </source>
</evidence>
<protein>
    <submittedName>
        <fullName evidence="1">DUF1311 domain-containing protein</fullName>
    </submittedName>
</protein>
<comment type="caution">
    <text evidence="1">The sequence shown here is derived from an EMBL/GenBank/DDBJ whole genome shotgun (WGS) entry which is preliminary data.</text>
</comment>
<dbReference type="OMA" id="VADKVCD"/>
<dbReference type="EMBL" id="JAAGKH010000071">
    <property type="protein sequence ID" value="NDR89504.1"/>
    <property type="molecule type" value="Genomic_DNA"/>
</dbReference>
<evidence type="ECO:0000313" key="1">
    <source>
        <dbReference type="EMBL" id="NDR89504.1"/>
    </source>
</evidence>
<gene>
    <name evidence="2" type="ORF">FWI86_06570</name>
    <name evidence="1" type="ORF">FWJ04_07875</name>
</gene>
<sequence>MKKLIIMTLTILPTLVAADKVCDGNTYEINACLKSQMQIYDTKLNDVQNHDIKNFKKYRDNICYDISSTYKGGTYQAIKYGNCVISLDKWYLQQLKP</sequence>
<dbReference type="EMBL" id="JAAGJP010000043">
    <property type="protein sequence ID" value="NDS68694.1"/>
    <property type="molecule type" value="Genomic_DNA"/>
</dbReference>
<accession>A0A6B2JU13</accession>
<dbReference type="AlphaFoldDB" id="A0A6B2JU13"/>
<reference evidence="1" key="1">
    <citation type="submission" date="2019-08" db="EMBL/GenBank/DDBJ databases">
        <authorList>
            <person name="Busch A."/>
        </authorList>
    </citation>
    <scope>NUCLEOTIDE SEQUENCE</scope>
    <source>
        <strain evidence="2">15T0085</strain>
        <strain evidence="1">17T1429</strain>
    </source>
</reference>
<proteinExistence type="predicted"/>
<reference evidence="1" key="2">
    <citation type="submission" date="2020-02" db="EMBL/GenBank/DDBJ databases">
        <title>Using affinity propagation clustering for identifying bacterial clades and subclades with whole-genome sequences of Francisella tularensis.</title>
        <authorList>
            <person name="Homeier-Bachmann T."/>
            <person name="Abdel-Glil M.Y."/>
            <person name="Hackbart A."/>
            <person name="Hotzel H."/>
            <person name="Tomaso H."/>
        </authorList>
    </citation>
    <scope>NUCLEOTIDE SEQUENCE</scope>
    <source>
        <strain evidence="2">15T0085</strain>
        <strain evidence="1">17T1429</strain>
    </source>
</reference>